<comment type="caution">
    <text evidence="2">The sequence shown here is derived from an EMBL/GenBank/DDBJ whole genome shotgun (WGS) entry which is preliminary data.</text>
</comment>
<feature type="compositionally biased region" description="Basic and acidic residues" evidence="1">
    <location>
        <begin position="1"/>
        <end position="12"/>
    </location>
</feature>
<evidence type="ECO:0000313" key="3">
    <source>
        <dbReference type="Proteomes" id="UP001148786"/>
    </source>
</evidence>
<accession>A0A9W8TF55</accession>
<organism evidence="2 3">
    <name type="scientific">Agrocybe chaxingu</name>
    <dbReference type="NCBI Taxonomy" id="84603"/>
    <lineage>
        <taxon>Eukaryota</taxon>
        <taxon>Fungi</taxon>
        <taxon>Dikarya</taxon>
        <taxon>Basidiomycota</taxon>
        <taxon>Agaricomycotina</taxon>
        <taxon>Agaricomycetes</taxon>
        <taxon>Agaricomycetidae</taxon>
        <taxon>Agaricales</taxon>
        <taxon>Agaricineae</taxon>
        <taxon>Strophariaceae</taxon>
        <taxon>Agrocybe</taxon>
    </lineage>
</organism>
<keyword evidence="3" id="KW-1185">Reference proteome</keyword>
<protein>
    <submittedName>
        <fullName evidence="2">Uncharacterized protein</fullName>
    </submittedName>
</protein>
<gene>
    <name evidence="2" type="ORF">NLJ89_g1465</name>
</gene>
<proteinExistence type="predicted"/>
<name>A0A9W8TF55_9AGAR</name>
<dbReference type="Proteomes" id="UP001148786">
    <property type="component" value="Unassembled WGS sequence"/>
</dbReference>
<sequence length="229" mass="25917">MPAPPHHYEAPHHSSMTRTRRDSATLGPDRHHRTYGRATQDENQPRSNVKLPPADEEHDPSNHIVVPQGIFEVPASSSEFFYRYPPILFIQAGFPEKGVNVGKMVSCRPPTLKGDEDLIFKEVVEREVKVQINWPGYPPFERRIKTLKGALPRGVMAAKVANMVLDFAAHLQQKRIQIQRSQDFWTICDRPGAVGFDASNLLITQLFHCVPSLNFDDDGTIYHFSAVHS</sequence>
<dbReference type="EMBL" id="JANKHO010000076">
    <property type="protein sequence ID" value="KAJ3515903.1"/>
    <property type="molecule type" value="Genomic_DNA"/>
</dbReference>
<dbReference type="AlphaFoldDB" id="A0A9W8TF55"/>
<feature type="region of interest" description="Disordered" evidence="1">
    <location>
        <begin position="1"/>
        <end position="63"/>
    </location>
</feature>
<reference evidence="2" key="1">
    <citation type="submission" date="2022-07" db="EMBL/GenBank/DDBJ databases">
        <title>Genome Sequence of Agrocybe chaxingu.</title>
        <authorList>
            <person name="Buettner E."/>
        </authorList>
    </citation>
    <scope>NUCLEOTIDE SEQUENCE</scope>
    <source>
        <strain evidence="2">MP-N11</strain>
    </source>
</reference>
<evidence type="ECO:0000313" key="2">
    <source>
        <dbReference type="EMBL" id="KAJ3515903.1"/>
    </source>
</evidence>
<evidence type="ECO:0000256" key="1">
    <source>
        <dbReference type="SAM" id="MobiDB-lite"/>
    </source>
</evidence>
<dbReference type="OrthoDB" id="2639744at2759"/>